<sequence>MTGGLSCPLISESYIFSCTALPPLFKELPLCFKRKIAVVYRQPGGTRRKIDNPPPRQLSLVVPLSPGAFG</sequence>
<protein>
    <submittedName>
        <fullName evidence="1">Uncharacterized protein</fullName>
    </submittedName>
</protein>
<dbReference type="Proteomes" id="UP000234748">
    <property type="component" value="Unassembled WGS sequence"/>
</dbReference>
<accession>A0A2N5M318</accession>
<gene>
    <name evidence="1" type="ORF">CUU66_16770</name>
</gene>
<comment type="caution">
    <text evidence="1">The sequence shown here is derived from an EMBL/GenBank/DDBJ whole genome shotgun (WGS) entry which is preliminary data.</text>
</comment>
<proteinExistence type="predicted"/>
<dbReference type="EMBL" id="PGUY01000052">
    <property type="protein sequence ID" value="PLT28750.1"/>
    <property type="molecule type" value="Genomic_DNA"/>
</dbReference>
<evidence type="ECO:0000313" key="1">
    <source>
        <dbReference type="EMBL" id="PLT28750.1"/>
    </source>
</evidence>
<reference evidence="1 2" key="1">
    <citation type="submission" date="2017-11" db="EMBL/GenBank/DDBJ databases">
        <title>Comparitive Functional Genomics of Dry Heat Resistant strains isolated from the Viking Spacecraft.</title>
        <authorList>
            <person name="Seuylemezian A."/>
            <person name="Cooper K."/>
            <person name="Vaishampayan P."/>
        </authorList>
    </citation>
    <scope>NUCLEOTIDE SEQUENCE [LARGE SCALE GENOMIC DNA]</scope>
    <source>
        <strain evidence="1 2">V1-29</strain>
    </source>
</reference>
<keyword evidence="2" id="KW-1185">Reference proteome</keyword>
<dbReference type="AlphaFoldDB" id="A0A2N5M318"/>
<organism evidence="1 2">
    <name type="scientific">Peribacillus deserti</name>
    <dbReference type="NCBI Taxonomy" id="673318"/>
    <lineage>
        <taxon>Bacteria</taxon>
        <taxon>Bacillati</taxon>
        <taxon>Bacillota</taxon>
        <taxon>Bacilli</taxon>
        <taxon>Bacillales</taxon>
        <taxon>Bacillaceae</taxon>
        <taxon>Peribacillus</taxon>
    </lineage>
</organism>
<name>A0A2N5M318_9BACI</name>
<evidence type="ECO:0000313" key="2">
    <source>
        <dbReference type="Proteomes" id="UP000234748"/>
    </source>
</evidence>